<evidence type="ECO:0000313" key="5">
    <source>
        <dbReference type="Proteomes" id="UP000269352"/>
    </source>
</evidence>
<name>A0A388T858_TERA1</name>
<keyword evidence="2" id="KW-1188">Viral release from host cell</keyword>
<comment type="subcellular location">
    <subcellularLocation>
        <location evidence="1">Virion</location>
    </subcellularLocation>
</comment>
<reference evidence="4 5" key="1">
    <citation type="journal article" date="2019" name="ISME J.">
        <title>Genome analyses of uncultured TG2/ZB3 bacteria in 'Margulisbacteria' specifically attached to ectosymbiotic spirochetes of protists in the termite gut.</title>
        <authorList>
            <person name="Utami Y.D."/>
            <person name="Kuwahara H."/>
            <person name="Igai K."/>
            <person name="Murakami T."/>
            <person name="Sugaya K."/>
            <person name="Morikawa T."/>
            <person name="Nagura Y."/>
            <person name="Yuki M."/>
            <person name="Deevong P."/>
            <person name="Inoue T."/>
            <person name="Kihara K."/>
            <person name="Lo N."/>
            <person name="Yamada A."/>
            <person name="Ohkuma M."/>
            <person name="Hongoh Y."/>
        </authorList>
    </citation>
    <scope>NUCLEOTIDE SEQUENCE [LARGE SCALE GENOMIC DNA]</scope>
    <source>
        <strain evidence="4">NkOx7-01</strain>
    </source>
</reference>
<keyword evidence="5" id="KW-1185">Reference proteome</keyword>
<proteinExistence type="predicted"/>
<protein>
    <submittedName>
        <fullName evidence="4">Head-tail connector protein</fullName>
    </submittedName>
</protein>
<evidence type="ECO:0000256" key="2">
    <source>
        <dbReference type="ARBA" id="ARBA00022612"/>
    </source>
</evidence>
<dbReference type="AlphaFoldDB" id="A0A388T858"/>
<evidence type="ECO:0000256" key="3">
    <source>
        <dbReference type="ARBA" id="ARBA00023219"/>
    </source>
</evidence>
<keyword evidence="3" id="KW-0231">Viral genome packaging</keyword>
<sequence>MKYTTEEICKKYDTADGIKQTWLSKVKELFQYTMPDRDNFNKPAAGAESQNYQDNREELFTSAGEQAVNEFVNKMQEVLCPIQQKWIELEAGYLFKENIREAVNKELAKITDIANEFKNVSNFDEAFSEFCYDVFAGTGCLLTMPGTQLGPLVFRAIPLKEYCIEESVNGDVEAVYRKFSMKAERIKYQWNIKEDKEFSGDDKDREVQILECTYKDLDKGTYVYLVLNYGEKKEILRQEYRTNPFTVLRWNKAAGELYGRGVGLTVLNDIKTLNMIKRYGLMALAYIFPPMLVKEDGLLSAKLDLTPMAMNYVGTAEDLSALIQPLFNSGYKIDLEQYRTLELQQDIKRNTYGNTLPNEGSKNLTATEVNARLNELRNNLGSVFGRLIRFQTDLVRRIIDILIITGILAENESGQSFDITKIDNLTYRIKINSPISRQLKLAEAQDIIGVVQIFSGMDPSGAMLSRIIKKDDALPYLAELLGMPARFIYTKEETAQIDQQQAMAAQAQQEAAVQADIGAANAKALGKAGANIMELAAERQQ</sequence>
<comment type="caution">
    <text evidence="4">The sequence shown here is derived from an EMBL/GenBank/DDBJ whole genome shotgun (WGS) entry which is preliminary data.</text>
</comment>
<dbReference type="Pfam" id="PF12236">
    <property type="entry name" value="Head-tail_con"/>
    <property type="match status" value="1"/>
</dbReference>
<gene>
    <name evidence="4" type="ORF">NO1_0278</name>
</gene>
<evidence type="ECO:0000313" key="4">
    <source>
        <dbReference type="EMBL" id="GBR72814.1"/>
    </source>
</evidence>
<evidence type="ECO:0000256" key="1">
    <source>
        <dbReference type="ARBA" id="ARBA00004328"/>
    </source>
</evidence>
<organism evidence="4 5">
    <name type="scientific">Termititenax aidoneus</name>
    <dbReference type="NCBI Taxonomy" id="2218524"/>
    <lineage>
        <taxon>Bacteria</taxon>
        <taxon>Bacillati</taxon>
        <taxon>Candidatus Margulisiibacteriota</taxon>
        <taxon>Candidatus Termititenacia</taxon>
        <taxon>Candidatus Termititenacales</taxon>
        <taxon>Candidatus Termititenacaceae</taxon>
        <taxon>Candidatus Termititenax</taxon>
    </lineage>
</organism>
<accession>A0A388T858</accession>
<dbReference type="Proteomes" id="UP000269352">
    <property type="component" value="Unassembled WGS sequence"/>
</dbReference>
<dbReference type="EMBL" id="BGZN01000002">
    <property type="protein sequence ID" value="GBR72814.1"/>
    <property type="molecule type" value="Genomic_DNA"/>
</dbReference>
<dbReference type="InterPro" id="IPR020991">
    <property type="entry name" value="Connector_podovirus"/>
</dbReference>